<comment type="caution">
    <text evidence="2">The sequence shown here is derived from an EMBL/GenBank/DDBJ whole genome shotgun (WGS) entry which is preliminary data.</text>
</comment>
<feature type="transmembrane region" description="Helical" evidence="1">
    <location>
        <begin position="270"/>
        <end position="293"/>
    </location>
</feature>
<feature type="transmembrane region" description="Helical" evidence="1">
    <location>
        <begin position="222"/>
        <end position="241"/>
    </location>
</feature>
<keyword evidence="3" id="KW-1185">Reference proteome</keyword>
<feature type="transmembrane region" description="Helical" evidence="1">
    <location>
        <begin position="132"/>
        <end position="151"/>
    </location>
</feature>
<feature type="transmembrane region" description="Helical" evidence="1">
    <location>
        <begin position="101"/>
        <end position="120"/>
    </location>
</feature>
<sequence>MMDISATENNDNGGRKPFLRRVVAMPLAWLGLVLLLLCVLLSLPIVLPIGPMYWDTYIYYDAAQRIFNGQIPNTDFLTPVGPLAYYLFALGLKLFPHAQPLLLTQWVILFVAAPLMALVLGDIARTRRPVTVALIVPFLILAICPANVQIFHTYPGMDGFGIYNRHATLLLYVLTSALMFVKDGRRLAIVCGLTMLSLFLVKITGFLAGGMIGLLALLSGRISWRSVLLAGAVFLIILACLEFNGRMITAYLNEIALLIQLNREALLPRFLTALSADLDIILAGAMLASVLFWTERGRLTAAFRAGGIAGIRHGLDSNFVWLGVALVAGIFFETQNTGSQDFSFLWPILLAIFIQSSRAPLPRQLLIAVLIGFVAIPYTAKIVHKTLRAIAVSPRYVAAQMTDMKSLAQVSTHRNIMERALLMEKHYQQYGDAYADLSAKGQLPSWQLYSELDYQMYWLISADGAVKDIRKFEAAHGVHFATIMNLDFPNPFPWLLDRDAPRHIQIGADPFRTVPPPDAAAKAAIAETDAVLVPHCPLTTGRRELQRIYAGALEGKQKVKLNDCWDMLLRPGLVPSDG</sequence>
<proteinExistence type="predicted"/>
<evidence type="ECO:0000256" key="1">
    <source>
        <dbReference type="SAM" id="Phobius"/>
    </source>
</evidence>
<keyword evidence="1" id="KW-0812">Transmembrane</keyword>
<evidence type="ECO:0000313" key="3">
    <source>
        <dbReference type="Proteomes" id="UP000247454"/>
    </source>
</evidence>
<evidence type="ECO:0000313" key="2">
    <source>
        <dbReference type="EMBL" id="PYE90073.1"/>
    </source>
</evidence>
<dbReference type="EMBL" id="QJTF01000002">
    <property type="protein sequence ID" value="PYE90073.1"/>
    <property type="molecule type" value="Genomic_DNA"/>
</dbReference>
<feature type="transmembrane region" description="Helical" evidence="1">
    <location>
        <begin position="163"/>
        <end position="181"/>
    </location>
</feature>
<name>A0A318TEX6_9HYPH</name>
<dbReference type="AlphaFoldDB" id="A0A318TEX6"/>
<keyword evidence="1" id="KW-1133">Transmembrane helix</keyword>
<evidence type="ECO:0008006" key="4">
    <source>
        <dbReference type="Google" id="ProtNLM"/>
    </source>
</evidence>
<organism evidence="2 3">
    <name type="scientific">Phyllobacterium leguminum</name>
    <dbReference type="NCBI Taxonomy" id="314237"/>
    <lineage>
        <taxon>Bacteria</taxon>
        <taxon>Pseudomonadati</taxon>
        <taxon>Pseudomonadota</taxon>
        <taxon>Alphaproteobacteria</taxon>
        <taxon>Hyphomicrobiales</taxon>
        <taxon>Phyllobacteriaceae</taxon>
        <taxon>Phyllobacterium</taxon>
    </lineage>
</organism>
<feature type="transmembrane region" description="Helical" evidence="1">
    <location>
        <begin position="22"/>
        <end position="47"/>
    </location>
</feature>
<protein>
    <recommendedName>
        <fullName evidence="4">Dolichyl-phosphate-mannose-protein mannosyltransferase</fullName>
    </recommendedName>
</protein>
<keyword evidence="1" id="KW-0472">Membrane</keyword>
<accession>A0A318TEX6</accession>
<gene>
    <name evidence="2" type="ORF">C7477_102161</name>
</gene>
<dbReference type="Proteomes" id="UP000247454">
    <property type="component" value="Unassembled WGS sequence"/>
</dbReference>
<reference evidence="2 3" key="1">
    <citation type="submission" date="2018-06" db="EMBL/GenBank/DDBJ databases">
        <title>Genomic Encyclopedia of Type Strains, Phase III (KMG-III): the genomes of soil and plant-associated and newly described type strains.</title>
        <authorList>
            <person name="Whitman W."/>
        </authorList>
    </citation>
    <scope>NUCLEOTIDE SEQUENCE [LARGE SCALE GENOMIC DNA]</scope>
    <source>
        <strain evidence="2 3">ORS 1419</strain>
    </source>
</reference>
<feature type="transmembrane region" description="Helical" evidence="1">
    <location>
        <begin position="193"/>
        <end position="216"/>
    </location>
</feature>